<dbReference type="PANTHER" id="PTHR46300">
    <property type="entry name" value="P450, PUTATIVE (EUROFUNG)-RELATED-RELATED"/>
    <property type="match status" value="1"/>
</dbReference>
<dbReference type="OMA" id="MEMILMI"/>
<evidence type="ECO:0000256" key="11">
    <source>
        <dbReference type="ARBA" id="ARBA00023033"/>
    </source>
</evidence>
<evidence type="ECO:0000256" key="16">
    <source>
        <dbReference type="SAM" id="Phobius"/>
    </source>
</evidence>
<comment type="subcellular location">
    <subcellularLocation>
        <location evidence="2">Membrane</location>
        <topology evidence="2">Single-pass membrane protein</topology>
    </subcellularLocation>
</comment>
<keyword evidence="18" id="KW-1185">Reference proteome</keyword>
<evidence type="ECO:0000256" key="6">
    <source>
        <dbReference type="ARBA" id="ARBA00022692"/>
    </source>
</evidence>
<proteinExistence type="inferred from homology"/>
<keyword evidence="11 15" id="KW-0503">Monooxygenase</keyword>
<evidence type="ECO:0000256" key="2">
    <source>
        <dbReference type="ARBA" id="ARBA00004167"/>
    </source>
</evidence>
<sequence>MDNIELRQIALAGGTILLALLGIIYIGARPKAGGKNPPGPRGLPILGNALQVPNQHLGAYFRSLLETYGGIVSLNLAGSRVILIGDIRLAKNVLEKRAVKYSARPKAYYINNYIDPEEVYWGFHNQTAAFHIARKLTTGVMSSVRAGVTEPLQHFESLRSIQLLLNDGGKDWLRHINGVPASTTLAAAFGIQYDAPELKEAINAVEELTKLSAPTASIINIFPFLDWIPGPMPWRTRARAYRKHENELYESLVREAVSGKNSGMNTWAAEFARDDKPEGNQSRFMNIFAATAKTAVALQSFILACVMHPEWTRKAQQQIDDIIGPDRLPSFADRPRLPFIEAAMRETMRWRPGVRFGLPHESTADDIIDYNGEQYFIPAGTTVFAVTWAIEHDPTKYADPDSFDPERFLDDKGQLRSNYETSSFGFGRRICPGIPFAERTLWIEMAMLLWTFNIRKAEGPSSETGLAFQYDDSDAGFTGNVTSAPRDFPAVFEPRSARHAEVVRREWEDCEKDLNILLPAAKG</sequence>
<gene>
    <name evidence="17" type="ORF">HYPSUDRAFT_53452</name>
</gene>
<dbReference type="InterPro" id="IPR036396">
    <property type="entry name" value="Cyt_P450_sf"/>
</dbReference>
<feature type="transmembrane region" description="Helical" evidence="16">
    <location>
        <begin position="9"/>
        <end position="28"/>
    </location>
</feature>
<dbReference type="GO" id="GO:0020037">
    <property type="term" value="F:heme binding"/>
    <property type="evidence" value="ECO:0007669"/>
    <property type="project" value="InterPro"/>
</dbReference>
<comment type="cofactor">
    <cofactor evidence="1 14">
        <name>heme</name>
        <dbReference type="ChEBI" id="CHEBI:30413"/>
    </cofactor>
</comment>
<dbReference type="GO" id="GO:0004497">
    <property type="term" value="F:monooxygenase activity"/>
    <property type="evidence" value="ECO:0007669"/>
    <property type="project" value="UniProtKB-KW"/>
</dbReference>
<reference evidence="18" key="1">
    <citation type="submission" date="2014-04" db="EMBL/GenBank/DDBJ databases">
        <title>Evolutionary Origins and Diversification of the Mycorrhizal Mutualists.</title>
        <authorList>
            <consortium name="DOE Joint Genome Institute"/>
            <consortium name="Mycorrhizal Genomics Consortium"/>
            <person name="Kohler A."/>
            <person name="Kuo A."/>
            <person name="Nagy L.G."/>
            <person name="Floudas D."/>
            <person name="Copeland A."/>
            <person name="Barry K.W."/>
            <person name="Cichocki N."/>
            <person name="Veneault-Fourrey C."/>
            <person name="LaButti K."/>
            <person name="Lindquist E.A."/>
            <person name="Lipzen A."/>
            <person name="Lundell T."/>
            <person name="Morin E."/>
            <person name="Murat C."/>
            <person name="Riley R."/>
            <person name="Ohm R."/>
            <person name="Sun H."/>
            <person name="Tunlid A."/>
            <person name="Henrissat B."/>
            <person name="Grigoriev I.V."/>
            <person name="Hibbett D.S."/>
            <person name="Martin F."/>
        </authorList>
    </citation>
    <scope>NUCLEOTIDE SEQUENCE [LARGE SCALE GENOMIC DNA]</scope>
    <source>
        <strain evidence="18">FD-334 SS-4</strain>
    </source>
</reference>
<dbReference type="InterPro" id="IPR017972">
    <property type="entry name" value="Cyt_P450_CS"/>
</dbReference>
<keyword evidence="7 14" id="KW-0479">Metal-binding</keyword>
<dbReference type="OrthoDB" id="2789670at2759"/>
<dbReference type="STRING" id="945553.A0A0D2LCE3"/>
<dbReference type="InterPro" id="IPR050364">
    <property type="entry name" value="Cytochrome_P450_fung"/>
</dbReference>
<feature type="binding site" description="axial binding residue" evidence="14">
    <location>
        <position position="431"/>
    </location>
    <ligand>
        <name>heme</name>
        <dbReference type="ChEBI" id="CHEBI:30413"/>
    </ligand>
    <ligandPart>
        <name>Fe</name>
        <dbReference type="ChEBI" id="CHEBI:18248"/>
    </ligandPart>
</feature>
<accession>A0A0D2LCE3</accession>
<evidence type="ECO:0000256" key="4">
    <source>
        <dbReference type="ARBA" id="ARBA00010617"/>
    </source>
</evidence>
<dbReference type="InterPro" id="IPR001128">
    <property type="entry name" value="Cyt_P450"/>
</dbReference>
<keyword evidence="5 14" id="KW-0349">Heme</keyword>
<dbReference type="InterPro" id="IPR002401">
    <property type="entry name" value="Cyt_P450_E_grp-I"/>
</dbReference>
<dbReference type="Proteomes" id="UP000054270">
    <property type="component" value="Unassembled WGS sequence"/>
</dbReference>
<keyword evidence="13" id="KW-0325">Glycoprotein</keyword>
<evidence type="ECO:0000256" key="12">
    <source>
        <dbReference type="ARBA" id="ARBA00023136"/>
    </source>
</evidence>
<dbReference type="PROSITE" id="PS00086">
    <property type="entry name" value="CYTOCHROME_P450"/>
    <property type="match status" value="1"/>
</dbReference>
<protein>
    <recommendedName>
        <fullName evidence="19">Cytochrome P450</fullName>
    </recommendedName>
</protein>
<dbReference type="PRINTS" id="PR00463">
    <property type="entry name" value="EP450I"/>
</dbReference>
<comment type="similarity">
    <text evidence="4 15">Belongs to the cytochrome P450 family.</text>
</comment>
<keyword evidence="6 16" id="KW-0812">Transmembrane</keyword>
<evidence type="ECO:0000256" key="15">
    <source>
        <dbReference type="RuleBase" id="RU000461"/>
    </source>
</evidence>
<dbReference type="AlphaFoldDB" id="A0A0D2LCE3"/>
<dbReference type="GO" id="GO:0016705">
    <property type="term" value="F:oxidoreductase activity, acting on paired donors, with incorporation or reduction of molecular oxygen"/>
    <property type="evidence" value="ECO:0007669"/>
    <property type="project" value="InterPro"/>
</dbReference>
<evidence type="ECO:0000313" key="18">
    <source>
        <dbReference type="Proteomes" id="UP000054270"/>
    </source>
</evidence>
<evidence type="ECO:0008006" key="19">
    <source>
        <dbReference type="Google" id="ProtNLM"/>
    </source>
</evidence>
<evidence type="ECO:0000256" key="9">
    <source>
        <dbReference type="ARBA" id="ARBA00023002"/>
    </source>
</evidence>
<keyword evidence="9 15" id="KW-0560">Oxidoreductase</keyword>
<dbReference type="GO" id="GO:0016020">
    <property type="term" value="C:membrane"/>
    <property type="evidence" value="ECO:0007669"/>
    <property type="project" value="UniProtKB-SubCell"/>
</dbReference>
<evidence type="ECO:0000256" key="3">
    <source>
        <dbReference type="ARBA" id="ARBA00005179"/>
    </source>
</evidence>
<evidence type="ECO:0000256" key="10">
    <source>
        <dbReference type="ARBA" id="ARBA00023004"/>
    </source>
</evidence>
<keyword evidence="12 16" id="KW-0472">Membrane</keyword>
<dbReference type="PANTHER" id="PTHR46300:SF2">
    <property type="entry name" value="CYTOCHROME P450 MONOOXYGENASE ALNH-RELATED"/>
    <property type="match status" value="1"/>
</dbReference>
<name>A0A0D2LCE3_HYPSF</name>
<evidence type="ECO:0000256" key="1">
    <source>
        <dbReference type="ARBA" id="ARBA00001971"/>
    </source>
</evidence>
<dbReference type="SUPFAM" id="SSF48264">
    <property type="entry name" value="Cytochrome P450"/>
    <property type="match status" value="1"/>
</dbReference>
<evidence type="ECO:0000256" key="8">
    <source>
        <dbReference type="ARBA" id="ARBA00022989"/>
    </source>
</evidence>
<dbReference type="GO" id="GO:0005506">
    <property type="term" value="F:iron ion binding"/>
    <property type="evidence" value="ECO:0007669"/>
    <property type="project" value="InterPro"/>
</dbReference>
<dbReference type="EMBL" id="KN817534">
    <property type="protein sequence ID" value="KJA24942.1"/>
    <property type="molecule type" value="Genomic_DNA"/>
</dbReference>
<evidence type="ECO:0000256" key="7">
    <source>
        <dbReference type="ARBA" id="ARBA00022723"/>
    </source>
</evidence>
<evidence type="ECO:0000256" key="13">
    <source>
        <dbReference type="ARBA" id="ARBA00023180"/>
    </source>
</evidence>
<evidence type="ECO:0000313" key="17">
    <source>
        <dbReference type="EMBL" id="KJA24942.1"/>
    </source>
</evidence>
<evidence type="ECO:0000256" key="5">
    <source>
        <dbReference type="ARBA" id="ARBA00022617"/>
    </source>
</evidence>
<comment type="pathway">
    <text evidence="3">Secondary metabolite biosynthesis.</text>
</comment>
<keyword evidence="10 14" id="KW-0408">Iron</keyword>
<dbReference type="Gene3D" id="1.10.630.10">
    <property type="entry name" value="Cytochrome P450"/>
    <property type="match status" value="1"/>
</dbReference>
<keyword evidence="8 16" id="KW-1133">Transmembrane helix</keyword>
<evidence type="ECO:0000256" key="14">
    <source>
        <dbReference type="PIRSR" id="PIRSR602401-1"/>
    </source>
</evidence>
<dbReference type="Pfam" id="PF00067">
    <property type="entry name" value="p450"/>
    <property type="match status" value="1"/>
</dbReference>
<organism evidence="17 18">
    <name type="scientific">Hypholoma sublateritium (strain FD-334 SS-4)</name>
    <dbReference type="NCBI Taxonomy" id="945553"/>
    <lineage>
        <taxon>Eukaryota</taxon>
        <taxon>Fungi</taxon>
        <taxon>Dikarya</taxon>
        <taxon>Basidiomycota</taxon>
        <taxon>Agaricomycotina</taxon>
        <taxon>Agaricomycetes</taxon>
        <taxon>Agaricomycetidae</taxon>
        <taxon>Agaricales</taxon>
        <taxon>Agaricineae</taxon>
        <taxon>Strophariaceae</taxon>
        <taxon>Hypholoma</taxon>
    </lineage>
</organism>